<feature type="binding site" evidence="12">
    <location>
        <position position="232"/>
    </location>
    <ligand>
        <name>Zn(2+)</name>
        <dbReference type="ChEBI" id="CHEBI:29105"/>
    </ligand>
</feature>
<dbReference type="FunFam" id="3.40.50.620:FF:000009">
    <property type="entry name" value="Cysteine--tRNA ligase"/>
    <property type="match status" value="1"/>
</dbReference>
<dbReference type="SUPFAM" id="SSF47323">
    <property type="entry name" value="Anticodon-binding domain of a subclass of class I aminoacyl-tRNA synthetases"/>
    <property type="match status" value="1"/>
</dbReference>
<evidence type="ECO:0000256" key="5">
    <source>
        <dbReference type="ARBA" id="ARBA00022723"/>
    </source>
</evidence>
<keyword evidence="15" id="KW-1185">Reference proteome</keyword>
<evidence type="ECO:0000256" key="2">
    <source>
        <dbReference type="ARBA" id="ARBA00005594"/>
    </source>
</evidence>
<evidence type="ECO:0000256" key="12">
    <source>
        <dbReference type="HAMAP-Rule" id="MF_00041"/>
    </source>
</evidence>
<keyword evidence="8 12" id="KW-0067">ATP-binding</keyword>
<dbReference type="CDD" id="cd00672">
    <property type="entry name" value="CysRS_core"/>
    <property type="match status" value="1"/>
</dbReference>
<dbReference type="STRING" id="1343739.PAP_06715"/>
<evidence type="ECO:0000256" key="1">
    <source>
        <dbReference type="ARBA" id="ARBA00004496"/>
    </source>
</evidence>
<dbReference type="AlphaFoldDB" id="A0A075LYU3"/>
<dbReference type="EMBL" id="CP006019">
    <property type="protein sequence ID" value="AIF69738.1"/>
    <property type="molecule type" value="Genomic_DNA"/>
</dbReference>
<dbReference type="InterPro" id="IPR024909">
    <property type="entry name" value="Cys-tRNA/MSH_ligase"/>
</dbReference>
<feature type="short sequence motif" description="'KMSKS' region" evidence="12">
    <location>
        <begin position="265"/>
        <end position="269"/>
    </location>
</feature>
<keyword evidence="4 12" id="KW-0436">Ligase</keyword>
<feature type="binding site" evidence="12">
    <location>
        <position position="207"/>
    </location>
    <ligand>
        <name>Zn(2+)</name>
        <dbReference type="ChEBI" id="CHEBI:29105"/>
    </ligand>
</feature>
<reference evidence="14 15" key="2">
    <citation type="journal article" date="2015" name="Genome Announc.">
        <title>Complete Genome Sequence of Hyperthermophilic Piezophilic Archaeon Palaeococcus pacificus DY20341T, Isolated from Deep-Sea Hydrothermal Sediments.</title>
        <authorList>
            <person name="Zeng X."/>
            <person name="Jebbar M."/>
            <person name="Shao Z."/>
        </authorList>
    </citation>
    <scope>NUCLEOTIDE SEQUENCE [LARGE SCALE GENOMIC DNA]</scope>
    <source>
        <strain evidence="14 15">DY20341</strain>
    </source>
</reference>
<protein>
    <recommendedName>
        <fullName evidence="12">Cysteine--tRNA ligase</fullName>
        <ecNumber evidence="12">6.1.1.16</ecNumber>
    </recommendedName>
    <alternativeName>
        <fullName evidence="12">Cysteinyl-tRNA synthetase</fullName>
        <shortName evidence="12">CysRS</shortName>
    </alternativeName>
</protein>
<keyword evidence="3 12" id="KW-0963">Cytoplasm</keyword>
<dbReference type="InterPro" id="IPR032678">
    <property type="entry name" value="tRNA-synt_1_cat_dom"/>
</dbReference>
<proteinExistence type="inferred from homology"/>
<dbReference type="GO" id="GO:0005524">
    <property type="term" value="F:ATP binding"/>
    <property type="evidence" value="ECO:0007669"/>
    <property type="project" value="UniProtKB-UniRule"/>
</dbReference>
<dbReference type="InterPro" id="IPR014729">
    <property type="entry name" value="Rossmann-like_a/b/a_fold"/>
</dbReference>
<evidence type="ECO:0000256" key="8">
    <source>
        <dbReference type="ARBA" id="ARBA00022840"/>
    </source>
</evidence>
<dbReference type="GO" id="GO:0004817">
    <property type="term" value="F:cysteine-tRNA ligase activity"/>
    <property type="evidence" value="ECO:0007669"/>
    <property type="project" value="UniProtKB-UniRule"/>
</dbReference>
<dbReference type="InterPro" id="IPR015273">
    <property type="entry name" value="Cys-tRNA-synt_Ia_DALR"/>
</dbReference>
<comment type="catalytic activity">
    <reaction evidence="11 12">
        <text>tRNA(Cys) + L-cysteine + ATP = L-cysteinyl-tRNA(Cys) + AMP + diphosphate</text>
        <dbReference type="Rhea" id="RHEA:17773"/>
        <dbReference type="Rhea" id="RHEA-COMP:9661"/>
        <dbReference type="Rhea" id="RHEA-COMP:9679"/>
        <dbReference type="ChEBI" id="CHEBI:30616"/>
        <dbReference type="ChEBI" id="CHEBI:33019"/>
        <dbReference type="ChEBI" id="CHEBI:35235"/>
        <dbReference type="ChEBI" id="CHEBI:78442"/>
        <dbReference type="ChEBI" id="CHEBI:78517"/>
        <dbReference type="ChEBI" id="CHEBI:456215"/>
        <dbReference type="EC" id="6.1.1.16"/>
    </reaction>
</comment>
<feature type="short sequence motif" description="'HIGH' region" evidence="12">
    <location>
        <begin position="29"/>
        <end position="39"/>
    </location>
</feature>
<dbReference type="GO" id="GO:0005737">
    <property type="term" value="C:cytoplasm"/>
    <property type="evidence" value="ECO:0007669"/>
    <property type="project" value="UniProtKB-SubCell"/>
</dbReference>
<dbReference type="SUPFAM" id="SSF52374">
    <property type="entry name" value="Nucleotidylyl transferase"/>
    <property type="match status" value="1"/>
</dbReference>
<dbReference type="Proteomes" id="UP000027981">
    <property type="component" value="Chromosome"/>
</dbReference>
<keyword evidence="9 12" id="KW-0648">Protein biosynthesis</keyword>
<dbReference type="Gene3D" id="3.40.50.620">
    <property type="entry name" value="HUPs"/>
    <property type="match status" value="1"/>
</dbReference>
<comment type="similarity">
    <text evidence="2 12">Belongs to the class-I aminoacyl-tRNA synthetase family.</text>
</comment>
<dbReference type="PANTHER" id="PTHR10890">
    <property type="entry name" value="CYSTEINYL-TRNA SYNTHETASE"/>
    <property type="match status" value="1"/>
</dbReference>
<dbReference type="Pfam" id="PF01406">
    <property type="entry name" value="tRNA-synt_1e"/>
    <property type="match status" value="1"/>
</dbReference>
<dbReference type="HAMAP" id="MF_00041">
    <property type="entry name" value="Cys_tRNA_synth"/>
    <property type="match status" value="1"/>
</dbReference>
<dbReference type="PRINTS" id="PR00983">
    <property type="entry name" value="TRNASYNTHCYS"/>
</dbReference>
<dbReference type="SMART" id="SM00840">
    <property type="entry name" value="DALR_2"/>
    <property type="match status" value="1"/>
</dbReference>
<evidence type="ECO:0000313" key="14">
    <source>
        <dbReference type="EMBL" id="AIF69738.1"/>
    </source>
</evidence>
<keyword evidence="7 12" id="KW-0862">Zinc</keyword>
<sequence>MKVYNTLTREKEEFVPLREGEVRMYVCGPTVYDYTHLGHARTYVAFDVIRRYLEHKGYSVLMVMNFTDIDDKIIRRANETGEDPKKLADKFMHYFLEDMAALKVKPADIYPRVTEHIQEIISFVEKLEEKGYAYEGSDGVYFEVKKFKDYGKLGKINLEELTAGARVEPGEGKKNPEDFALWKKAKPGEPKWESPWGEGRPGWHIECSTMSTKYLGEQFDIHGGGNDLIFPHHENEIAQTEACTGKIPWVKYWLHTGFVMVRGEKMSKSLGNFVTIRELLDRYSPEVLRFFVLQRHYRSPLDYTEEGIQHAKNNLERLYNTIENIRIALKNAKTPFKWGEEEFELYETIRKAKRKFYEAMDDDFNTAEAMKPIFEVSNAVNAYLTKVEKPKESVLRKALEFFKMVGEVFGLFEDYFKEDKGESKEEELIELLIQVRAELRKQKNFALADEIRAKLRELGIQLEDTPKGTIWKKVTV</sequence>
<feature type="binding site" evidence="12">
    <location>
        <position position="236"/>
    </location>
    <ligand>
        <name>Zn(2+)</name>
        <dbReference type="ChEBI" id="CHEBI:29105"/>
    </ligand>
</feature>
<comment type="subcellular location">
    <subcellularLocation>
        <location evidence="1 12">Cytoplasm</location>
    </subcellularLocation>
</comment>
<reference evidence="15" key="1">
    <citation type="submission" date="2013-06" db="EMBL/GenBank/DDBJ databases">
        <title>Complete Genome Sequence of Hyperthermophilic Palaeococcus pacificus DY20341T, Isolated from a Deep-Sea Hydrothermal Sediments.</title>
        <authorList>
            <person name="Zeng X."/>
            <person name="Shao Z."/>
        </authorList>
    </citation>
    <scope>NUCLEOTIDE SEQUENCE [LARGE SCALE GENOMIC DNA]</scope>
    <source>
        <strain evidence="15">DY20341</strain>
    </source>
</reference>
<dbReference type="EC" id="6.1.1.16" evidence="12"/>
<comment type="cofactor">
    <cofactor evidence="12">
        <name>Zn(2+)</name>
        <dbReference type="ChEBI" id="CHEBI:29105"/>
    </cofactor>
    <text evidence="12">Binds 1 zinc ion per subunit.</text>
</comment>
<dbReference type="HOGENOM" id="CLU_013528_0_1_2"/>
<accession>A0A075LYU3</accession>
<evidence type="ECO:0000256" key="3">
    <source>
        <dbReference type="ARBA" id="ARBA00022490"/>
    </source>
</evidence>
<dbReference type="NCBIfam" id="TIGR00435">
    <property type="entry name" value="cysS"/>
    <property type="match status" value="1"/>
</dbReference>
<feature type="binding site" evidence="12">
    <location>
        <position position="27"/>
    </location>
    <ligand>
        <name>Zn(2+)</name>
        <dbReference type="ChEBI" id="CHEBI:29105"/>
    </ligand>
</feature>
<organism evidence="14 15">
    <name type="scientific">Palaeococcus pacificus DY20341</name>
    <dbReference type="NCBI Taxonomy" id="1343739"/>
    <lineage>
        <taxon>Archaea</taxon>
        <taxon>Methanobacteriati</taxon>
        <taxon>Methanobacteriota</taxon>
        <taxon>Thermococci</taxon>
        <taxon>Thermococcales</taxon>
        <taxon>Thermococcaceae</taxon>
        <taxon>Palaeococcus</taxon>
    </lineage>
</organism>
<keyword evidence="6 12" id="KW-0547">Nucleotide-binding</keyword>
<evidence type="ECO:0000256" key="7">
    <source>
        <dbReference type="ARBA" id="ARBA00022833"/>
    </source>
</evidence>
<feature type="binding site" evidence="12">
    <location>
        <position position="268"/>
    </location>
    <ligand>
        <name>ATP</name>
        <dbReference type="ChEBI" id="CHEBI:30616"/>
    </ligand>
</feature>
<dbReference type="KEGG" id="ppac:PAP_06715"/>
<evidence type="ECO:0000256" key="9">
    <source>
        <dbReference type="ARBA" id="ARBA00022917"/>
    </source>
</evidence>
<dbReference type="GO" id="GO:0008270">
    <property type="term" value="F:zinc ion binding"/>
    <property type="evidence" value="ECO:0007669"/>
    <property type="project" value="UniProtKB-UniRule"/>
</dbReference>
<keyword evidence="5 12" id="KW-0479">Metal-binding</keyword>
<dbReference type="PANTHER" id="PTHR10890:SF3">
    <property type="entry name" value="CYSTEINE--TRNA LIGASE, CYTOPLASMIC"/>
    <property type="match status" value="1"/>
</dbReference>
<evidence type="ECO:0000256" key="6">
    <source>
        <dbReference type="ARBA" id="ARBA00022741"/>
    </source>
</evidence>
<dbReference type="InterPro" id="IPR009080">
    <property type="entry name" value="tRNAsynth_Ia_anticodon-bd"/>
</dbReference>
<feature type="domain" description="Cysteinyl-tRNA synthetase class Ia DALR" evidence="13">
    <location>
        <begin position="355"/>
        <end position="416"/>
    </location>
</feature>
<evidence type="ECO:0000256" key="11">
    <source>
        <dbReference type="ARBA" id="ARBA00047398"/>
    </source>
</evidence>
<dbReference type="eggNOG" id="arCOG00486">
    <property type="taxonomic scope" value="Archaea"/>
</dbReference>
<dbReference type="GO" id="GO:0006423">
    <property type="term" value="P:cysteinyl-tRNA aminoacylation"/>
    <property type="evidence" value="ECO:0007669"/>
    <property type="project" value="UniProtKB-UniRule"/>
</dbReference>
<name>A0A075LYU3_9EURY</name>
<dbReference type="Gene3D" id="1.20.120.1910">
    <property type="entry name" value="Cysteine-tRNA ligase, C-terminal anti-codon recognition domain"/>
    <property type="match status" value="1"/>
</dbReference>
<dbReference type="InterPro" id="IPR015803">
    <property type="entry name" value="Cys-tRNA-ligase"/>
</dbReference>
<evidence type="ECO:0000313" key="15">
    <source>
        <dbReference type="Proteomes" id="UP000027981"/>
    </source>
</evidence>
<keyword evidence="10 12" id="KW-0030">Aminoacyl-tRNA synthetase</keyword>
<dbReference type="Pfam" id="PF09190">
    <property type="entry name" value="DALR_2"/>
    <property type="match status" value="1"/>
</dbReference>
<evidence type="ECO:0000259" key="13">
    <source>
        <dbReference type="SMART" id="SM00840"/>
    </source>
</evidence>
<gene>
    <name evidence="12" type="primary">cysS</name>
    <name evidence="14" type="ORF">PAP_06715</name>
</gene>
<evidence type="ECO:0000256" key="10">
    <source>
        <dbReference type="ARBA" id="ARBA00023146"/>
    </source>
</evidence>
<evidence type="ECO:0000256" key="4">
    <source>
        <dbReference type="ARBA" id="ARBA00022598"/>
    </source>
</evidence>